<comment type="caution">
    <text evidence="1">The sequence shown here is derived from an EMBL/GenBank/DDBJ whole genome shotgun (WGS) entry which is preliminary data.</text>
</comment>
<dbReference type="Proteomes" id="UP000053480">
    <property type="component" value="Unassembled WGS sequence"/>
</dbReference>
<sequence length="79" mass="9074">MKVSASEEKYLIDLNGRKFLVEAYKTEKGEKVYTVSEVRSYKLPNGDEWTPDTNTAKTFDWSSASPELKKVIRSTVIRL</sequence>
<evidence type="ECO:0000313" key="2">
    <source>
        <dbReference type="Proteomes" id="UP000053480"/>
    </source>
</evidence>
<name>A0ACC6TN10_9CREN</name>
<accession>A0ACC6TN10</accession>
<organism evidence="1 2">
    <name type="scientific">Candidatus Aramenus sulfurataquae</name>
    <dbReference type="NCBI Taxonomy" id="1326980"/>
    <lineage>
        <taxon>Archaea</taxon>
        <taxon>Thermoproteota</taxon>
        <taxon>Thermoprotei</taxon>
        <taxon>Sulfolobales</taxon>
        <taxon>Sulfolobaceae</taxon>
        <taxon>Candidatus Aramenus</taxon>
    </lineage>
</organism>
<evidence type="ECO:0000313" key="1">
    <source>
        <dbReference type="EMBL" id="MEW9491111.1"/>
    </source>
</evidence>
<dbReference type="EMBL" id="JZWS03000002">
    <property type="protein sequence ID" value="MEW9491111.1"/>
    <property type="molecule type" value="Genomic_DNA"/>
</dbReference>
<proteinExistence type="predicted"/>
<reference evidence="1" key="1">
    <citation type="submission" date="2024-07" db="EMBL/GenBank/DDBJ databases">
        <title>Metagenome and Metagenome-Assembled Genomes of Archaea from a hot spring from the geothermal field of Los Azufres, Mexico.</title>
        <authorList>
            <person name="Marin-Paredes R."/>
            <person name="Martinez-Romero E."/>
            <person name="Servin-Garciduenas L.E."/>
        </authorList>
    </citation>
    <scope>NUCLEOTIDE SEQUENCE</scope>
    <source>
        <strain evidence="1">AZ1-454</strain>
    </source>
</reference>
<gene>
    <name evidence="1" type="ORF">TQ35_0002770</name>
</gene>
<protein>
    <submittedName>
        <fullName evidence="1">Uncharacterized protein</fullName>
    </submittedName>
</protein>